<comment type="caution">
    <text evidence="3">The sequence shown here is derived from an EMBL/GenBank/DDBJ whole genome shotgun (WGS) entry which is preliminary data.</text>
</comment>
<dbReference type="Proteomes" id="UP000465112">
    <property type="component" value="Chromosome 8"/>
</dbReference>
<keyword evidence="4" id="KW-1185">Reference proteome</keyword>
<proteinExistence type="predicted"/>
<organism evidence="3 4">
    <name type="scientific">Perca fluviatilis</name>
    <name type="common">European perch</name>
    <dbReference type="NCBI Taxonomy" id="8168"/>
    <lineage>
        <taxon>Eukaryota</taxon>
        <taxon>Metazoa</taxon>
        <taxon>Chordata</taxon>
        <taxon>Craniata</taxon>
        <taxon>Vertebrata</taxon>
        <taxon>Euteleostomi</taxon>
        <taxon>Actinopterygii</taxon>
        <taxon>Neopterygii</taxon>
        <taxon>Teleostei</taxon>
        <taxon>Neoteleostei</taxon>
        <taxon>Acanthomorphata</taxon>
        <taxon>Eupercaria</taxon>
        <taxon>Perciformes</taxon>
        <taxon>Percoidei</taxon>
        <taxon>Percidae</taxon>
        <taxon>Percinae</taxon>
        <taxon>Perca</taxon>
    </lineage>
</organism>
<evidence type="ECO:0000256" key="2">
    <source>
        <dbReference type="SAM" id="SignalP"/>
    </source>
</evidence>
<feature type="chain" id="PRO_5025671682" evidence="2">
    <location>
        <begin position="23"/>
        <end position="139"/>
    </location>
</feature>
<feature type="signal peptide" evidence="2">
    <location>
        <begin position="1"/>
        <end position="22"/>
    </location>
</feature>
<evidence type="ECO:0000256" key="1">
    <source>
        <dbReference type="SAM" id="MobiDB-lite"/>
    </source>
</evidence>
<reference evidence="3 4" key="1">
    <citation type="submission" date="2019-06" db="EMBL/GenBank/DDBJ databases">
        <title>A chromosome-scale genome assembly of the European perch, Perca fluviatilis.</title>
        <authorList>
            <person name="Roques C."/>
            <person name="Zahm M."/>
            <person name="Cabau C."/>
            <person name="Klopp C."/>
            <person name="Bouchez O."/>
            <person name="Donnadieu C."/>
            <person name="Kuhl H."/>
            <person name="Gislard M."/>
            <person name="Guendouz S."/>
            <person name="Journot L."/>
            <person name="Haffray P."/>
            <person name="Bestin A."/>
            <person name="Morvezen R."/>
            <person name="Feron R."/>
            <person name="Wen M."/>
            <person name="Jouanno E."/>
            <person name="Herpin A."/>
            <person name="Schartl M."/>
            <person name="Postlethwait J."/>
            <person name="Schaerlinger B."/>
            <person name="Chardard D."/>
            <person name="Lecocq T."/>
            <person name="Poncet C."/>
            <person name="Jaffrelo L."/>
            <person name="Lampietro C."/>
            <person name="Guiguen Y."/>
        </authorList>
    </citation>
    <scope>NUCLEOTIDE SEQUENCE [LARGE SCALE GENOMIC DNA]</scope>
    <source>
        <tissue evidence="3">Blood</tissue>
    </source>
</reference>
<evidence type="ECO:0000313" key="4">
    <source>
        <dbReference type="Proteomes" id="UP000465112"/>
    </source>
</evidence>
<sequence length="139" mass="15181">MMKAVQSAALSLMMMMMMMVSAGPLPASFDRHDDLNADTSHLLKIREENSTRFESRQHVNNTEDDARFESRQHVNNTEDDTRDVSSNNTVDNMAASTFHVIKIRCALSTCLTANLAASLQGGEETAGGATTDPFGIGKK</sequence>
<keyword evidence="2" id="KW-0732">Signal</keyword>
<dbReference type="EMBL" id="VHII01000008">
    <property type="protein sequence ID" value="KAF1387144.1"/>
    <property type="molecule type" value="Genomic_DNA"/>
</dbReference>
<evidence type="ECO:0000313" key="3">
    <source>
        <dbReference type="EMBL" id="KAF1387144.1"/>
    </source>
</evidence>
<gene>
    <name evidence="3" type="ORF">PFLUV_G00102290</name>
</gene>
<name>A0A6A5FCA5_PERFL</name>
<protein>
    <submittedName>
        <fullName evidence="3">Uncharacterized protein</fullName>
    </submittedName>
</protein>
<feature type="region of interest" description="Disordered" evidence="1">
    <location>
        <begin position="53"/>
        <end position="88"/>
    </location>
</feature>
<accession>A0A6A5FCA5</accession>
<dbReference type="AlphaFoldDB" id="A0A6A5FCA5"/>